<gene>
    <name evidence="1" type="ORF">C8R26_11381</name>
</gene>
<evidence type="ECO:0000313" key="1">
    <source>
        <dbReference type="EMBL" id="PTQ76833.1"/>
    </source>
</evidence>
<dbReference type="Proteomes" id="UP000244128">
    <property type="component" value="Unassembled WGS sequence"/>
</dbReference>
<dbReference type="EMBL" id="QAOI01000013">
    <property type="protein sequence ID" value="PTQ76833.1"/>
    <property type="molecule type" value="Genomic_DNA"/>
</dbReference>
<proteinExistence type="predicted"/>
<dbReference type="AlphaFoldDB" id="A0A2T5HZ32"/>
<reference evidence="1 2" key="1">
    <citation type="submission" date="2018-04" db="EMBL/GenBank/DDBJ databases">
        <title>Active sludge and wastewater microbial communities from Klosterneuburg, Austria.</title>
        <authorList>
            <person name="Wagner M."/>
        </authorList>
    </citation>
    <scope>NUCLEOTIDE SEQUENCE [LARGE SCALE GENOMIC DNA]</scope>
    <source>
        <strain evidence="1 2">Nm49</strain>
    </source>
</reference>
<accession>A0A2T5HZ32</accession>
<comment type="caution">
    <text evidence="1">The sequence shown here is derived from an EMBL/GenBank/DDBJ whole genome shotgun (WGS) entry which is preliminary data.</text>
</comment>
<protein>
    <submittedName>
        <fullName evidence="1">Uncharacterized protein</fullName>
    </submittedName>
</protein>
<evidence type="ECO:0000313" key="2">
    <source>
        <dbReference type="Proteomes" id="UP000244128"/>
    </source>
</evidence>
<sequence length="202" mass="22032">MSSKADRKRISEAEFEDGVVAALAGSPFYRQRPAEAFDATLGLDIAETAAFIQTTQPKEWAKLSKQFPAGEQAALAAQLATLLQKRGTLEVLRNGVSFNGINLQLAYFRPSAGGNPEHQARYEANRFAVMSQVHSSTKAPTSRWMWWYSSTACRLFPSNSKTTLPASGACSRGLLNIGGVTIESCSGGAAWCIFRWMMTRSI</sequence>
<organism evidence="1 2">
    <name type="scientific">Nitrosomonas oligotropha</name>
    <dbReference type="NCBI Taxonomy" id="42354"/>
    <lineage>
        <taxon>Bacteria</taxon>
        <taxon>Pseudomonadati</taxon>
        <taxon>Pseudomonadota</taxon>
        <taxon>Betaproteobacteria</taxon>
        <taxon>Nitrosomonadales</taxon>
        <taxon>Nitrosomonadaceae</taxon>
        <taxon>Nitrosomonas</taxon>
    </lineage>
</organism>
<name>A0A2T5HZ32_9PROT</name>